<keyword evidence="4" id="KW-0032">Aminotransferase</keyword>
<dbReference type="PANTHER" id="PTHR45688:SF13">
    <property type="entry name" value="ALANINE--GLYOXYLATE AMINOTRANSFERASE 2-LIKE"/>
    <property type="match status" value="1"/>
</dbReference>
<dbReference type="Pfam" id="PF00202">
    <property type="entry name" value="Aminotran_3"/>
    <property type="match status" value="1"/>
</dbReference>
<dbReference type="InterPro" id="IPR015424">
    <property type="entry name" value="PyrdxlP-dep_Trfase"/>
</dbReference>
<dbReference type="CDD" id="cd00610">
    <property type="entry name" value="OAT_like"/>
    <property type="match status" value="1"/>
</dbReference>
<dbReference type="InterPro" id="IPR049704">
    <property type="entry name" value="Aminotrans_3_PPA_site"/>
</dbReference>
<keyword evidence="4" id="KW-0808">Transferase</keyword>
<organism evidence="4 5">
    <name type="scientific">Streptomyces paludis</name>
    <dbReference type="NCBI Taxonomy" id="2282738"/>
    <lineage>
        <taxon>Bacteria</taxon>
        <taxon>Bacillati</taxon>
        <taxon>Actinomycetota</taxon>
        <taxon>Actinomycetes</taxon>
        <taxon>Kitasatosporales</taxon>
        <taxon>Streptomycetaceae</taxon>
        <taxon>Streptomyces</taxon>
    </lineage>
</organism>
<dbReference type="Gene3D" id="3.90.1150.10">
    <property type="entry name" value="Aspartate Aminotransferase, domain 1"/>
    <property type="match status" value="1"/>
</dbReference>
<dbReference type="InterPro" id="IPR015422">
    <property type="entry name" value="PyrdxlP-dep_Trfase_small"/>
</dbReference>
<dbReference type="GO" id="GO:0030170">
    <property type="term" value="F:pyridoxal phosphate binding"/>
    <property type="evidence" value="ECO:0007669"/>
    <property type="project" value="InterPro"/>
</dbReference>
<evidence type="ECO:0000313" key="5">
    <source>
        <dbReference type="Proteomes" id="UP000253868"/>
    </source>
</evidence>
<evidence type="ECO:0000256" key="1">
    <source>
        <dbReference type="ARBA" id="ARBA00008954"/>
    </source>
</evidence>
<gene>
    <name evidence="4" type="ORF">DVK44_33615</name>
</gene>
<dbReference type="EMBL" id="CP031194">
    <property type="protein sequence ID" value="AXG83075.1"/>
    <property type="molecule type" value="Genomic_DNA"/>
</dbReference>
<dbReference type="KEGG" id="spad:DVK44_33615"/>
<proteinExistence type="inferred from homology"/>
<dbReference type="PROSITE" id="PS00600">
    <property type="entry name" value="AA_TRANSFER_CLASS_3"/>
    <property type="match status" value="1"/>
</dbReference>
<dbReference type="PANTHER" id="PTHR45688">
    <property type="match status" value="1"/>
</dbReference>
<keyword evidence="5" id="KW-1185">Reference proteome</keyword>
<sequence length="441" mass="47308">MVNRFDPASAPSALSAADRRLLDRRRAVLGDIYPLFYDKPVHVVRGSGARLWDAEGNEYLDAYNNVPAVGHANPRVAEAVRRQLTQVNTHTRYLNESVVAYAERFLATHPAGLDRVVFTNSGSEANDLAVSIAQWRTGAQGVVVTRNAYHGTTRLLSGLSPENGPRMPLHPWVRVVDAPDTFRHGPRAGTVFAESVRAAAEDLRRHGLGFAALLVDTILSTDGIFPGEPGLLAEAFRATREEGGLVVADEVQPGLGRLGGTMWGFQRHSDGIDMATCGKPLAGGLPIGTLVLPEELSDGYAQEHRYFNTFGGNPASIAAATAVLDEIEDRNLLDNARRTGAQLLGRLTEIAAASPITADVRGAGLFIGVEMAATDGADGGRWARRMVGALRDRRVLISAVGHAGQVLKIRPPLVFDADDADEFTDVYAEVLAEVQNQGDTP</sequence>
<protein>
    <submittedName>
        <fullName evidence="4">Aminotransferase class III-fold pyridoxal phosphate-dependent enzyme</fullName>
    </submittedName>
</protein>
<dbReference type="GO" id="GO:0008483">
    <property type="term" value="F:transaminase activity"/>
    <property type="evidence" value="ECO:0007669"/>
    <property type="project" value="UniProtKB-KW"/>
</dbReference>
<dbReference type="Proteomes" id="UP000253868">
    <property type="component" value="Chromosome"/>
</dbReference>
<keyword evidence="2 3" id="KW-0663">Pyridoxal phosphate</keyword>
<name>A0A345I2A1_9ACTN</name>
<dbReference type="SUPFAM" id="SSF53383">
    <property type="entry name" value="PLP-dependent transferases"/>
    <property type="match status" value="1"/>
</dbReference>
<evidence type="ECO:0000313" key="4">
    <source>
        <dbReference type="EMBL" id="AXG83075.1"/>
    </source>
</evidence>
<dbReference type="Gene3D" id="3.40.640.10">
    <property type="entry name" value="Type I PLP-dependent aspartate aminotransferase-like (Major domain)"/>
    <property type="match status" value="1"/>
</dbReference>
<dbReference type="InterPro" id="IPR015421">
    <property type="entry name" value="PyrdxlP-dep_Trfase_major"/>
</dbReference>
<dbReference type="InterPro" id="IPR005814">
    <property type="entry name" value="Aminotrans_3"/>
</dbReference>
<comment type="similarity">
    <text evidence="1 3">Belongs to the class-III pyridoxal-phosphate-dependent aminotransferase family.</text>
</comment>
<evidence type="ECO:0000256" key="3">
    <source>
        <dbReference type="RuleBase" id="RU003560"/>
    </source>
</evidence>
<dbReference type="OrthoDB" id="9801834at2"/>
<evidence type="ECO:0000256" key="2">
    <source>
        <dbReference type="ARBA" id="ARBA00022898"/>
    </source>
</evidence>
<dbReference type="PIRSF" id="PIRSF000521">
    <property type="entry name" value="Transaminase_4ab_Lys_Orn"/>
    <property type="match status" value="1"/>
</dbReference>
<reference evidence="5" key="1">
    <citation type="submission" date="2018-07" db="EMBL/GenBank/DDBJ databases">
        <authorList>
            <person name="Zhao J."/>
        </authorList>
    </citation>
    <scope>NUCLEOTIDE SEQUENCE [LARGE SCALE GENOMIC DNA]</scope>
    <source>
        <strain evidence="5">GSSD-12</strain>
    </source>
</reference>
<accession>A0A345I2A1</accession>
<dbReference type="AlphaFoldDB" id="A0A345I2A1"/>